<organism evidence="2">
    <name type="scientific">Chromera velia CCMP2878</name>
    <dbReference type="NCBI Taxonomy" id="1169474"/>
    <lineage>
        <taxon>Eukaryota</taxon>
        <taxon>Sar</taxon>
        <taxon>Alveolata</taxon>
        <taxon>Colpodellida</taxon>
        <taxon>Chromeraceae</taxon>
        <taxon>Chromera</taxon>
    </lineage>
</organism>
<reference evidence="2" key="1">
    <citation type="submission" date="2014-11" db="EMBL/GenBank/DDBJ databases">
        <authorList>
            <person name="Otto D Thomas"/>
            <person name="Naeem Raeece"/>
        </authorList>
    </citation>
    <scope>NUCLEOTIDE SEQUENCE</scope>
</reference>
<dbReference type="AlphaFoldDB" id="A0A0G4HKK3"/>
<feature type="compositionally biased region" description="Low complexity" evidence="1">
    <location>
        <begin position="96"/>
        <end position="106"/>
    </location>
</feature>
<feature type="compositionally biased region" description="Basic and acidic residues" evidence="1">
    <location>
        <begin position="75"/>
        <end position="95"/>
    </location>
</feature>
<feature type="compositionally biased region" description="Basic residues" evidence="1">
    <location>
        <begin position="192"/>
        <end position="209"/>
    </location>
</feature>
<proteinExistence type="predicted"/>
<sequence>MPGGVNHKNIPPKICVVCDKPFTWRKKWEKCWDEVQTCSERCKNERKRMALAAKQEAKKEGGGEGTTTAAPSSETQKDATKDKTKIAKTNQDRDASPLALPASAIPTTPPNPENPEENPPTPRSLDEAIGEIMGGVKNLSALNRASFASPATTAASPADRPFQSPNGTAYRAAVNSMCPGRMKAAAREEAHRKKTKQRDRARGANRNRKGVGVWNEAGGDEGVVGLYDGVAEDGRFESEVEEEESEEEGEEGTLEMVVEEEEEEESEEEEERGRKKKDKKGGKEGKRHQDKVKGGRGRGAASKGKTAKGRRARSSSPSSSSASEDEHHDDDNVFPSLPLLRLDSDGPPPVLPEGLQGLDEEHSGGTPSTSAATRVRTGSGSLHLSSKELKKAEKKQAREARREARREKKQGAAGKEEGEVEVEGDKAAKWRVTAAVV</sequence>
<accession>A0A0G4HKK3</accession>
<feature type="region of interest" description="Disordered" evidence="1">
    <location>
        <begin position="148"/>
        <end position="168"/>
    </location>
</feature>
<name>A0A0G4HKK3_9ALVE</name>
<evidence type="ECO:0000313" key="2">
    <source>
        <dbReference type="EMBL" id="CEM44603.1"/>
    </source>
</evidence>
<dbReference type="InterPro" id="IPR017136">
    <property type="entry name" value="UCP037205"/>
</dbReference>
<evidence type="ECO:0008006" key="3">
    <source>
        <dbReference type="Google" id="ProtNLM"/>
    </source>
</evidence>
<feature type="region of interest" description="Disordered" evidence="1">
    <location>
        <begin position="181"/>
        <end position="420"/>
    </location>
</feature>
<evidence type="ECO:0000256" key="1">
    <source>
        <dbReference type="SAM" id="MobiDB-lite"/>
    </source>
</evidence>
<dbReference type="VEuPathDB" id="CryptoDB:Cvel_7224"/>
<feature type="compositionally biased region" description="Acidic residues" evidence="1">
    <location>
        <begin position="239"/>
        <end position="270"/>
    </location>
</feature>
<dbReference type="EMBL" id="CDMZ01002967">
    <property type="protein sequence ID" value="CEM44603.1"/>
    <property type="molecule type" value="Genomic_DNA"/>
</dbReference>
<feature type="compositionally biased region" description="Pro residues" evidence="1">
    <location>
        <begin position="107"/>
        <end position="122"/>
    </location>
</feature>
<feature type="compositionally biased region" description="Basic residues" evidence="1">
    <location>
        <begin position="274"/>
        <end position="296"/>
    </location>
</feature>
<feature type="compositionally biased region" description="Basic and acidic residues" evidence="1">
    <location>
        <begin position="385"/>
        <end position="420"/>
    </location>
</feature>
<dbReference type="PANTHER" id="PTHR37463:SF1">
    <property type="entry name" value="DUF2256 DOMAIN-CONTAINING PROTEIN"/>
    <property type="match status" value="1"/>
</dbReference>
<protein>
    <recommendedName>
        <fullName evidence="3">DUF2256 domain-containing protein</fullName>
    </recommendedName>
</protein>
<dbReference type="PANTHER" id="PTHR37463">
    <property type="entry name" value="GSL3115 PROTEIN"/>
    <property type="match status" value="1"/>
</dbReference>
<dbReference type="Pfam" id="PF10013">
    <property type="entry name" value="DUF2256"/>
    <property type="match status" value="1"/>
</dbReference>
<feature type="compositionally biased region" description="Low complexity" evidence="1">
    <location>
        <begin position="148"/>
        <end position="158"/>
    </location>
</feature>
<gene>
    <name evidence="2" type="ORF">Cvel_7224</name>
</gene>
<feature type="region of interest" description="Disordered" evidence="1">
    <location>
        <begin position="42"/>
        <end position="130"/>
    </location>
</feature>
<feature type="compositionally biased region" description="Polar residues" evidence="1">
    <location>
        <begin position="365"/>
        <end position="384"/>
    </location>
</feature>